<comment type="similarity">
    <text evidence="1">Belongs to the E.coli NlpD/Haemophilus LppB family.</text>
</comment>
<dbReference type="CDD" id="cd00118">
    <property type="entry name" value="LysM"/>
    <property type="match status" value="1"/>
</dbReference>
<dbReference type="OrthoDB" id="9793746at2"/>
<dbReference type="STRING" id="45496.SAMN04488079_10185"/>
<gene>
    <name evidence="4" type="ORF">SAMN04488079_10185</name>
</gene>
<evidence type="ECO:0000256" key="2">
    <source>
        <dbReference type="SAM" id="MobiDB-lite"/>
    </source>
</evidence>
<dbReference type="EMBL" id="FOSH01000001">
    <property type="protein sequence ID" value="SFJ75658.1"/>
    <property type="molecule type" value="Genomic_DNA"/>
</dbReference>
<dbReference type="SMART" id="SM00257">
    <property type="entry name" value="LysM"/>
    <property type="match status" value="1"/>
</dbReference>
<feature type="domain" description="LysM" evidence="3">
    <location>
        <begin position="43"/>
        <end position="87"/>
    </location>
</feature>
<evidence type="ECO:0000313" key="4">
    <source>
        <dbReference type="EMBL" id="SFJ75658.1"/>
    </source>
</evidence>
<name>A0A1I3TWJ1_9GAMM</name>
<feature type="region of interest" description="Disordered" evidence="2">
    <location>
        <begin position="92"/>
        <end position="142"/>
    </location>
</feature>
<dbReference type="Proteomes" id="UP000198924">
    <property type="component" value="Unassembled WGS sequence"/>
</dbReference>
<dbReference type="InterPro" id="IPR018392">
    <property type="entry name" value="LysM"/>
</dbReference>
<dbReference type="GO" id="GO:0032153">
    <property type="term" value="C:cell division site"/>
    <property type="evidence" value="ECO:0007669"/>
    <property type="project" value="TreeGrafter"/>
</dbReference>
<dbReference type="GO" id="GO:0009279">
    <property type="term" value="C:cell outer membrane"/>
    <property type="evidence" value="ECO:0007669"/>
    <property type="project" value="TreeGrafter"/>
</dbReference>
<dbReference type="Pfam" id="PF01551">
    <property type="entry name" value="Peptidase_M23"/>
    <property type="match status" value="1"/>
</dbReference>
<evidence type="ECO:0000256" key="1">
    <source>
        <dbReference type="ARBA" id="ARBA00038420"/>
    </source>
</evidence>
<keyword evidence="5" id="KW-1185">Reference proteome</keyword>
<sequence length="264" mass="28869">MQWIWPLLLIFTLTSCGGGSRAMAPVGSYGYENNQRKIAKTPYSYTVKKGDTLYSISWRYGMDYKELARINGIRSPYTIYVGQKLKFRGSTSTTRAASGSSSSKQKVVTKPTTSTSKPKTQAKTTSKPATTSTSSSYTGSQNLQWRWPTDGLVIATYSNSSSGGKGIDISGKAGQAVVAAASGKVVYSGNGLPRYGNLLIIKHNDVYLSAYAHNERLLVKEGEVVKSGQKIATLGRTGTQRYQLHFEIRRNGKPVDPQRFLPKQ</sequence>
<dbReference type="InterPro" id="IPR036779">
    <property type="entry name" value="LysM_dom_sf"/>
</dbReference>
<dbReference type="PANTHER" id="PTHR21666">
    <property type="entry name" value="PEPTIDASE-RELATED"/>
    <property type="match status" value="1"/>
</dbReference>
<dbReference type="InterPro" id="IPR050570">
    <property type="entry name" value="Cell_wall_metabolism_enzyme"/>
</dbReference>
<dbReference type="AlphaFoldDB" id="A0A1I3TWJ1"/>
<accession>A0A1I3TWJ1</accession>
<dbReference type="CDD" id="cd12797">
    <property type="entry name" value="M23_peptidase"/>
    <property type="match status" value="1"/>
</dbReference>
<protein>
    <submittedName>
        <fullName evidence="4">Lipoprotein NlpD</fullName>
    </submittedName>
</protein>
<organism evidence="4 5">
    <name type="scientific">Methylophaga sulfidovorans</name>
    <dbReference type="NCBI Taxonomy" id="45496"/>
    <lineage>
        <taxon>Bacteria</taxon>
        <taxon>Pseudomonadati</taxon>
        <taxon>Pseudomonadota</taxon>
        <taxon>Gammaproteobacteria</taxon>
        <taxon>Thiotrichales</taxon>
        <taxon>Piscirickettsiaceae</taxon>
        <taxon>Methylophaga</taxon>
    </lineage>
</organism>
<dbReference type="InterPro" id="IPR016047">
    <property type="entry name" value="M23ase_b-sheet_dom"/>
</dbReference>
<proteinExistence type="inferred from homology"/>
<dbReference type="Gene3D" id="2.70.70.10">
    <property type="entry name" value="Glucose Permease (Domain IIA)"/>
    <property type="match status" value="1"/>
</dbReference>
<dbReference type="PROSITE" id="PS51782">
    <property type="entry name" value="LYSM"/>
    <property type="match status" value="1"/>
</dbReference>
<dbReference type="Pfam" id="PF01476">
    <property type="entry name" value="LysM"/>
    <property type="match status" value="1"/>
</dbReference>
<keyword evidence="4" id="KW-0449">Lipoprotein</keyword>
<dbReference type="Gene3D" id="3.10.350.10">
    <property type="entry name" value="LysM domain"/>
    <property type="match status" value="1"/>
</dbReference>
<evidence type="ECO:0000313" key="5">
    <source>
        <dbReference type="Proteomes" id="UP000198924"/>
    </source>
</evidence>
<evidence type="ECO:0000259" key="3">
    <source>
        <dbReference type="PROSITE" id="PS51782"/>
    </source>
</evidence>
<dbReference type="GO" id="GO:0004222">
    <property type="term" value="F:metalloendopeptidase activity"/>
    <property type="evidence" value="ECO:0007669"/>
    <property type="project" value="TreeGrafter"/>
</dbReference>
<dbReference type="SUPFAM" id="SSF51261">
    <property type="entry name" value="Duplicated hybrid motif"/>
    <property type="match status" value="1"/>
</dbReference>
<feature type="compositionally biased region" description="Low complexity" evidence="2">
    <location>
        <begin position="92"/>
        <end position="136"/>
    </location>
</feature>
<dbReference type="InterPro" id="IPR011055">
    <property type="entry name" value="Dup_hybrid_motif"/>
</dbReference>
<dbReference type="PANTHER" id="PTHR21666:SF263">
    <property type="entry name" value="MUREIN HYDROLASE ACTIVATOR NLPD"/>
    <property type="match status" value="1"/>
</dbReference>
<dbReference type="RefSeq" id="WP_091711220.1">
    <property type="nucleotide sequence ID" value="NZ_FOSH01000001.1"/>
</dbReference>
<reference evidence="5" key="1">
    <citation type="submission" date="2016-10" db="EMBL/GenBank/DDBJ databases">
        <authorList>
            <person name="Varghese N."/>
            <person name="Submissions S."/>
        </authorList>
    </citation>
    <scope>NUCLEOTIDE SEQUENCE [LARGE SCALE GENOMIC DNA]</scope>
    <source>
        <strain evidence="5">DSM 11578</strain>
    </source>
</reference>